<keyword evidence="5 13" id="KW-0812">Transmembrane</keyword>
<keyword evidence="15" id="KW-1185">Reference proteome</keyword>
<evidence type="ECO:0000256" key="14">
    <source>
        <dbReference type="SAM" id="Phobius"/>
    </source>
</evidence>
<evidence type="ECO:0000256" key="1">
    <source>
        <dbReference type="ARBA" id="ARBA00004141"/>
    </source>
</evidence>
<dbReference type="InterPro" id="IPR001873">
    <property type="entry name" value="ENaC"/>
</dbReference>
<evidence type="ECO:0000256" key="3">
    <source>
        <dbReference type="ARBA" id="ARBA00022448"/>
    </source>
</evidence>
<reference evidence="16" key="1">
    <citation type="submission" date="2022-11" db="UniProtKB">
        <authorList>
            <consortium name="WormBaseParasite"/>
        </authorList>
    </citation>
    <scope>IDENTIFICATION</scope>
</reference>
<protein>
    <submittedName>
        <fullName evidence="16">Uncharacterized protein</fullName>
    </submittedName>
</protein>
<keyword evidence="6 14" id="KW-1133">Transmembrane helix</keyword>
<dbReference type="AlphaFoldDB" id="A0A914W084"/>
<evidence type="ECO:0000256" key="6">
    <source>
        <dbReference type="ARBA" id="ARBA00022989"/>
    </source>
</evidence>
<comment type="similarity">
    <text evidence="2 13">Belongs to the amiloride-sensitive sodium channel (TC 1.A.6) family.</text>
</comment>
<sequence length="87" mass="9357">MEESYSIAELVSDLGGQLGLWIGASMLSIVEFISFLVSISCYGVNLTKTDVELKGRNKVDRSPSKASIYDASKENIDSIAAVPTVQV</sequence>
<dbReference type="GO" id="GO:0005272">
    <property type="term" value="F:sodium channel activity"/>
    <property type="evidence" value="ECO:0007669"/>
    <property type="project" value="UniProtKB-KW"/>
</dbReference>
<evidence type="ECO:0000313" key="15">
    <source>
        <dbReference type="Proteomes" id="UP000887566"/>
    </source>
</evidence>
<dbReference type="Proteomes" id="UP000887566">
    <property type="component" value="Unplaced"/>
</dbReference>
<dbReference type="GO" id="GO:0016020">
    <property type="term" value="C:membrane"/>
    <property type="evidence" value="ECO:0007669"/>
    <property type="project" value="UniProtKB-SubCell"/>
</dbReference>
<keyword evidence="12 13" id="KW-0407">Ion channel</keyword>
<keyword evidence="8 13" id="KW-0406">Ion transport</keyword>
<proteinExistence type="inferred from homology"/>
<evidence type="ECO:0000256" key="2">
    <source>
        <dbReference type="ARBA" id="ARBA00007193"/>
    </source>
</evidence>
<keyword evidence="3 13" id="KW-0813">Transport</keyword>
<accession>A0A914W084</accession>
<keyword evidence="7" id="KW-0915">Sodium</keyword>
<evidence type="ECO:0000256" key="9">
    <source>
        <dbReference type="ARBA" id="ARBA00023136"/>
    </source>
</evidence>
<evidence type="ECO:0000256" key="5">
    <source>
        <dbReference type="ARBA" id="ARBA00022692"/>
    </source>
</evidence>
<keyword evidence="11 13" id="KW-0739">Sodium transport</keyword>
<name>A0A914W084_9BILA</name>
<keyword evidence="10" id="KW-0325">Glycoprotein</keyword>
<comment type="subcellular location">
    <subcellularLocation>
        <location evidence="1">Membrane</location>
        <topology evidence="1">Multi-pass membrane protein</topology>
    </subcellularLocation>
</comment>
<evidence type="ECO:0000256" key="11">
    <source>
        <dbReference type="ARBA" id="ARBA00023201"/>
    </source>
</evidence>
<feature type="transmembrane region" description="Helical" evidence="14">
    <location>
        <begin position="20"/>
        <end position="44"/>
    </location>
</feature>
<evidence type="ECO:0000256" key="12">
    <source>
        <dbReference type="ARBA" id="ARBA00023303"/>
    </source>
</evidence>
<dbReference type="WBParaSite" id="PSAMB.scaffold2763size21430.g19031.t1">
    <property type="protein sequence ID" value="PSAMB.scaffold2763size21430.g19031.t1"/>
    <property type="gene ID" value="PSAMB.scaffold2763size21430.g19031"/>
</dbReference>
<keyword evidence="4 13" id="KW-0894">Sodium channel</keyword>
<dbReference type="PRINTS" id="PR01078">
    <property type="entry name" value="AMINACHANNEL"/>
</dbReference>
<evidence type="ECO:0000313" key="16">
    <source>
        <dbReference type="WBParaSite" id="PSAMB.scaffold2763size21430.g19031.t1"/>
    </source>
</evidence>
<dbReference type="Gene3D" id="1.10.287.770">
    <property type="entry name" value="YojJ-like"/>
    <property type="match status" value="1"/>
</dbReference>
<organism evidence="15 16">
    <name type="scientific">Plectus sambesii</name>
    <dbReference type="NCBI Taxonomy" id="2011161"/>
    <lineage>
        <taxon>Eukaryota</taxon>
        <taxon>Metazoa</taxon>
        <taxon>Ecdysozoa</taxon>
        <taxon>Nematoda</taxon>
        <taxon>Chromadorea</taxon>
        <taxon>Plectida</taxon>
        <taxon>Plectina</taxon>
        <taxon>Plectoidea</taxon>
        <taxon>Plectidae</taxon>
        <taxon>Plectus</taxon>
    </lineage>
</organism>
<evidence type="ECO:0000256" key="8">
    <source>
        <dbReference type="ARBA" id="ARBA00023065"/>
    </source>
</evidence>
<evidence type="ECO:0000256" key="4">
    <source>
        <dbReference type="ARBA" id="ARBA00022461"/>
    </source>
</evidence>
<evidence type="ECO:0000256" key="7">
    <source>
        <dbReference type="ARBA" id="ARBA00023053"/>
    </source>
</evidence>
<keyword evidence="9 14" id="KW-0472">Membrane</keyword>
<dbReference type="Pfam" id="PF00858">
    <property type="entry name" value="ASC"/>
    <property type="match status" value="1"/>
</dbReference>
<evidence type="ECO:0000256" key="10">
    <source>
        <dbReference type="ARBA" id="ARBA00023180"/>
    </source>
</evidence>
<evidence type="ECO:0000256" key="13">
    <source>
        <dbReference type="RuleBase" id="RU000679"/>
    </source>
</evidence>